<dbReference type="InterPro" id="IPR038586">
    <property type="entry name" value="Tctex-1-like_sf"/>
</dbReference>
<feature type="compositionally biased region" description="Polar residues" evidence="2">
    <location>
        <begin position="12"/>
        <end position="27"/>
    </location>
</feature>
<dbReference type="GO" id="GO:0007018">
    <property type="term" value="P:microtubule-based movement"/>
    <property type="evidence" value="ECO:0007669"/>
    <property type="project" value="TreeGrafter"/>
</dbReference>
<dbReference type="PANTHER" id="PTHR21255">
    <property type="entry name" value="T-COMPLEX-ASSOCIATED-TESTIS-EXPRESSED 1/ DYNEIN LIGHT CHAIN"/>
    <property type="match status" value="1"/>
</dbReference>
<dbReference type="InterPro" id="IPR005334">
    <property type="entry name" value="Tctex-1-like"/>
</dbReference>
<dbReference type="AlphaFoldDB" id="A0A813MF75"/>
<comment type="caution">
    <text evidence="3">The sequence shown here is derived from an EMBL/GenBank/DDBJ whole genome shotgun (WGS) entry which is preliminary data.</text>
</comment>
<evidence type="ECO:0000256" key="1">
    <source>
        <dbReference type="ARBA" id="ARBA00005361"/>
    </source>
</evidence>
<evidence type="ECO:0000313" key="3">
    <source>
        <dbReference type="EMBL" id="CAF0723453.1"/>
    </source>
</evidence>
<reference evidence="3" key="1">
    <citation type="submission" date="2021-02" db="EMBL/GenBank/DDBJ databases">
        <authorList>
            <person name="Nowell W R."/>
        </authorList>
    </citation>
    <scope>NUCLEOTIDE SEQUENCE</scope>
    <source>
        <strain evidence="3">Ploen Becks lab</strain>
    </source>
</reference>
<sequence length="193" mass="22367">MSDKPTVPQRRPSISFQEDSPQINKQHTGGGSDRRQSMWQGARKSIYSRRLSQAMSYGSRKSSQDIIYPKIRLQNTYRMEPNEDETFKAHKLEPKLYETLESLLKNRVYDANKCALWSKEISQEILKEAKYQMNSSSPRYKIVAHVIIGEAKNQDIRFGSRCLWDNNLDNVASVVYKNNGLYAVATLFAIYFE</sequence>
<feature type="region of interest" description="Disordered" evidence="2">
    <location>
        <begin position="1"/>
        <end position="39"/>
    </location>
</feature>
<gene>
    <name evidence="3" type="ORF">OXX778_LOCUS2333</name>
</gene>
<dbReference type="PANTHER" id="PTHR21255:SF7">
    <property type="entry name" value="DYNEIN LIGHT CHAIN TCTEX-TYPE PROTEIN 2B"/>
    <property type="match status" value="1"/>
</dbReference>
<dbReference type="Proteomes" id="UP000663879">
    <property type="component" value="Unassembled WGS sequence"/>
</dbReference>
<proteinExistence type="inferred from homology"/>
<comment type="similarity">
    <text evidence="1">Belongs to the dynein light chain Tctex-type family.</text>
</comment>
<evidence type="ECO:0000313" key="4">
    <source>
        <dbReference type="Proteomes" id="UP000663879"/>
    </source>
</evidence>
<dbReference type="GO" id="GO:0005737">
    <property type="term" value="C:cytoplasm"/>
    <property type="evidence" value="ECO:0007669"/>
    <property type="project" value="TreeGrafter"/>
</dbReference>
<dbReference type="GO" id="GO:0005868">
    <property type="term" value="C:cytoplasmic dynein complex"/>
    <property type="evidence" value="ECO:0007669"/>
    <property type="project" value="TreeGrafter"/>
</dbReference>
<dbReference type="Pfam" id="PF03645">
    <property type="entry name" value="Tctex-1"/>
    <property type="match status" value="1"/>
</dbReference>
<name>A0A813MF75_9BILA</name>
<protein>
    <submittedName>
        <fullName evidence="3">Uncharacterized protein</fullName>
    </submittedName>
</protein>
<organism evidence="3 4">
    <name type="scientific">Brachionus calyciflorus</name>
    <dbReference type="NCBI Taxonomy" id="104777"/>
    <lineage>
        <taxon>Eukaryota</taxon>
        <taxon>Metazoa</taxon>
        <taxon>Spiralia</taxon>
        <taxon>Gnathifera</taxon>
        <taxon>Rotifera</taxon>
        <taxon>Eurotatoria</taxon>
        <taxon>Monogononta</taxon>
        <taxon>Pseudotrocha</taxon>
        <taxon>Ploima</taxon>
        <taxon>Brachionidae</taxon>
        <taxon>Brachionus</taxon>
    </lineage>
</organism>
<evidence type="ECO:0000256" key="2">
    <source>
        <dbReference type="SAM" id="MobiDB-lite"/>
    </source>
</evidence>
<dbReference type="CDD" id="cd21451">
    <property type="entry name" value="DLC-like_TCTEX1D"/>
    <property type="match status" value="1"/>
</dbReference>
<dbReference type="Gene3D" id="3.30.1140.40">
    <property type="entry name" value="Tctex-1"/>
    <property type="match status" value="1"/>
</dbReference>
<accession>A0A813MF75</accession>
<dbReference type="EMBL" id="CAJNOC010000179">
    <property type="protein sequence ID" value="CAF0723453.1"/>
    <property type="molecule type" value="Genomic_DNA"/>
</dbReference>
<dbReference type="GO" id="GO:0045505">
    <property type="term" value="F:dynein intermediate chain binding"/>
    <property type="evidence" value="ECO:0007669"/>
    <property type="project" value="TreeGrafter"/>
</dbReference>
<keyword evidence="4" id="KW-1185">Reference proteome</keyword>
<dbReference type="OrthoDB" id="10260741at2759"/>